<dbReference type="EMBL" id="AYSA01000093">
    <property type="protein sequence ID" value="ESZ97299.1"/>
    <property type="molecule type" value="Genomic_DNA"/>
</dbReference>
<keyword evidence="3" id="KW-1185">Reference proteome</keyword>
<protein>
    <recommendedName>
        <fullName evidence="4">SprT-like domain-containing protein</fullName>
    </recommendedName>
</protein>
<dbReference type="PANTHER" id="PTHR45691:SF6">
    <property type="entry name" value="PROTEIN DIAPHANOUS"/>
    <property type="match status" value="1"/>
</dbReference>
<evidence type="ECO:0000256" key="1">
    <source>
        <dbReference type="SAM" id="MobiDB-lite"/>
    </source>
</evidence>
<feature type="region of interest" description="Disordered" evidence="1">
    <location>
        <begin position="366"/>
        <end position="432"/>
    </location>
</feature>
<dbReference type="HOGENOM" id="CLU_548571_0_0_1"/>
<dbReference type="GO" id="GO:0030041">
    <property type="term" value="P:actin filament polymerization"/>
    <property type="evidence" value="ECO:0007669"/>
    <property type="project" value="TreeGrafter"/>
</dbReference>
<sequence length="525" mass="60179">MTIHDCHLNPYAAQRILWAGDRALFPLQPFCCTYSQAADLIADNISNVLQGPTGNPPHDPFQRLKQNWNASNLSDLANIVKSPWLKGKKEQDLLDLYFEYFNNMIFGGGLNALRCTMKLEEPTREQKERSVLGTTVDKRSEADTTKHNIRSHVSVFVRYPAPETEAQSVVLLRNYLGTMLHEMVHAFFSIYVCKCNTVCRDKVLEFEQSGHTGHGMNWQNAARSIERFVRHGLRLDIRLGREEALGLELVMADKQLWLVDLEKLGMDEEVVDREMDWYASIFIEELEERKRIERENDERLQKLEEERLEREEQEEEARRKWEAERPAREAKAKKDLRDKRILLLNDLRLKSRRANWNGVFKRLSKPILKPIPSPPPPPPPSSPGAPTPPPPPPPPPPSNPNPNPNPNPIPTPNFLLARRSHSPSHRSKAAQKAIIKNSKIPTSAYPYINRTINPNIPNIPTAKPMKYKTASNIQKRTYENKSTAISTVAKARRLRAHVANAKVLDLEKLWGLDGVAREVWRLRGY</sequence>
<gene>
    <name evidence="2" type="ORF">SBOR_2327</name>
</gene>
<dbReference type="GO" id="GO:0005884">
    <property type="term" value="C:actin filament"/>
    <property type="evidence" value="ECO:0007669"/>
    <property type="project" value="TreeGrafter"/>
</dbReference>
<dbReference type="STRING" id="1432307.W9CRV7"/>
<feature type="region of interest" description="Disordered" evidence="1">
    <location>
        <begin position="124"/>
        <end position="144"/>
    </location>
</feature>
<reference evidence="2 3" key="1">
    <citation type="journal article" date="2014" name="Genome Announc.">
        <title>Draft genome sequence of Sclerotinia borealis, a psychrophilic plant pathogenic fungus.</title>
        <authorList>
            <person name="Mardanov A.V."/>
            <person name="Beletsky A.V."/>
            <person name="Kadnikov V.V."/>
            <person name="Ignatov A.N."/>
            <person name="Ravin N.V."/>
        </authorList>
    </citation>
    <scope>NUCLEOTIDE SEQUENCE [LARGE SCALE GENOMIC DNA]</scope>
    <source>
        <strain evidence="3">F-4157</strain>
    </source>
</reference>
<dbReference type="AlphaFoldDB" id="W9CRV7"/>
<evidence type="ECO:0000313" key="2">
    <source>
        <dbReference type="EMBL" id="ESZ97299.1"/>
    </source>
</evidence>
<proteinExistence type="predicted"/>
<organism evidence="2 3">
    <name type="scientific">Sclerotinia borealis (strain F-4128)</name>
    <dbReference type="NCBI Taxonomy" id="1432307"/>
    <lineage>
        <taxon>Eukaryota</taxon>
        <taxon>Fungi</taxon>
        <taxon>Dikarya</taxon>
        <taxon>Ascomycota</taxon>
        <taxon>Pezizomycotina</taxon>
        <taxon>Leotiomycetes</taxon>
        <taxon>Helotiales</taxon>
        <taxon>Sclerotiniaceae</taxon>
        <taxon>Sclerotinia</taxon>
    </lineage>
</organism>
<dbReference type="InterPro" id="IPR051412">
    <property type="entry name" value="Formin_Homology_Diaphanous_sf"/>
</dbReference>
<name>W9CRV7_SCLBF</name>
<accession>W9CRV7</accession>
<evidence type="ECO:0000313" key="3">
    <source>
        <dbReference type="Proteomes" id="UP000019487"/>
    </source>
</evidence>
<feature type="region of interest" description="Disordered" evidence="1">
    <location>
        <begin position="307"/>
        <end position="333"/>
    </location>
</feature>
<dbReference type="OrthoDB" id="5236983at2759"/>
<comment type="caution">
    <text evidence="2">The sequence shown here is derived from an EMBL/GenBank/DDBJ whole genome shotgun (WGS) entry which is preliminary data.</text>
</comment>
<dbReference type="PANTHER" id="PTHR45691">
    <property type="entry name" value="PROTEIN DIAPHANOUS"/>
    <property type="match status" value="1"/>
</dbReference>
<feature type="compositionally biased region" description="Pro residues" evidence="1">
    <location>
        <begin position="369"/>
        <end position="411"/>
    </location>
</feature>
<dbReference type="Proteomes" id="UP000019487">
    <property type="component" value="Unassembled WGS sequence"/>
</dbReference>
<feature type="compositionally biased region" description="Basic residues" evidence="1">
    <location>
        <begin position="418"/>
        <end position="429"/>
    </location>
</feature>
<evidence type="ECO:0008006" key="4">
    <source>
        <dbReference type="Google" id="ProtNLM"/>
    </source>
</evidence>